<keyword evidence="3" id="KW-1185">Reference proteome</keyword>
<feature type="region of interest" description="Disordered" evidence="1">
    <location>
        <begin position="446"/>
        <end position="573"/>
    </location>
</feature>
<feature type="compositionally biased region" description="Low complexity" evidence="1">
    <location>
        <begin position="260"/>
        <end position="269"/>
    </location>
</feature>
<feature type="compositionally biased region" description="Basic and acidic residues" evidence="1">
    <location>
        <begin position="694"/>
        <end position="705"/>
    </location>
</feature>
<feature type="compositionally biased region" description="Low complexity" evidence="1">
    <location>
        <begin position="462"/>
        <end position="473"/>
    </location>
</feature>
<feature type="compositionally biased region" description="Polar residues" evidence="1">
    <location>
        <begin position="562"/>
        <end position="573"/>
    </location>
</feature>
<gene>
    <name evidence="2" type="ORF">QBC42DRAFT_256413</name>
</gene>
<dbReference type="AlphaFoldDB" id="A0AAV9H9T7"/>
<name>A0AAV9H9T7_9PEZI</name>
<feature type="region of interest" description="Disordered" evidence="1">
    <location>
        <begin position="680"/>
        <end position="705"/>
    </location>
</feature>
<evidence type="ECO:0000313" key="3">
    <source>
        <dbReference type="Proteomes" id="UP001321749"/>
    </source>
</evidence>
<organism evidence="2 3">
    <name type="scientific">Cladorrhinum samala</name>
    <dbReference type="NCBI Taxonomy" id="585594"/>
    <lineage>
        <taxon>Eukaryota</taxon>
        <taxon>Fungi</taxon>
        <taxon>Dikarya</taxon>
        <taxon>Ascomycota</taxon>
        <taxon>Pezizomycotina</taxon>
        <taxon>Sordariomycetes</taxon>
        <taxon>Sordariomycetidae</taxon>
        <taxon>Sordariales</taxon>
        <taxon>Podosporaceae</taxon>
        <taxon>Cladorrhinum</taxon>
    </lineage>
</organism>
<accession>A0AAV9H9T7</accession>
<sequence>MAGVEGMSFLGGGLHLGGNKESGGFYSHDLDEAGSTDFFEQFVMLDDGGGSDTEVTAGEGIGLGHFGVSELSLSPQPTSTSPSIEATLRAHASVGDFGGMAAAGSHPPPSPQQPQHQLHRATSNMAEYTIKSDMDIDSLPFTASSLAGPFGGGGGGGGGGTVSDSELLKLEGLTMRSSPRIEIPQQPASLPASPPSTAASPKKPGRFEAFCSRFRNKTAGSSSKSNKQQLLNGIQPQNAIKQEPASLRHTPIMSVAQMGPSKSSSSPRSKPAHLHLSKSQLASSLSLTAGGPMTAPIPQSVNSASFITATTTPNFLDDPFLNDPLLLRGQFIPSTPHLKSSTTTTTTTNGNGLPQTPHDSWLSSMPSCITVPDGKPLWTSFPDHNNNNNNHLLPIATPSSSASPNWWDGGAADLQMDPDISLSLFFHQQATAAAAAAALYEYPPPPPTTPSCSSFIPPDGLSACQSQSQSQSSRRPKPRAPSSGARHATISPRKTRGGNADPNSPVKPHHPLHHRRSSSSLRGSSDPPNVIRKRSSWTTTATATGGGPSHHHHHQHHHQPSRRASSNSLYAKSKRTASCSSLSGLIMAGRVGGLDNTGSGSGGAGRNGSAGKVGAGGKEGKRGKQIVGCGGGNNNNNNNNGDDDNNTGVTGGGGGGGIAGGGMQGGFVNFTPQDRKLLMTGVAPSGSSKTKARREKEAMERDREYKEKLARAVEAAGGDLRKLEELTGGGVGQQVGMGGMGGGGMGGGGGGGELGGGGGGGVGVFGIGN</sequence>
<evidence type="ECO:0008006" key="4">
    <source>
        <dbReference type="Google" id="ProtNLM"/>
    </source>
</evidence>
<feature type="region of interest" description="Disordered" evidence="1">
    <location>
        <begin position="597"/>
        <end position="657"/>
    </location>
</feature>
<dbReference type="Proteomes" id="UP001321749">
    <property type="component" value="Unassembled WGS sequence"/>
</dbReference>
<feature type="compositionally biased region" description="Basic residues" evidence="1">
    <location>
        <begin position="507"/>
        <end position="517"/>
    </location>
</feature>
<feature type="compositionally biased region" description="Low complexity" evidence="1">
    <location>
        <begin position="518"/>
        <end position="528"/>
    </location>
</feature>
<protein>
    <recommendedName>
        <fullName evidence="4">Developmental regulatory protein wetA</fullName>
    </recommendedName>
</protein>
<feature type="compositionally biased region" description="Low complexity" evidence="1">
    <location>
        <begin position="184"/>
        <end position="202"/>
    </location>
</feature>
<evidence type="ECO:0000256" key="1">
    <source>
        <dbReference type="SAM" id="MobiDB-lite"/>
    </source>
</evidence>
<feature type="compositionally biased region" description="Basic residues" evidence="1">
    <location>
        <begin position="549"/>
        <end position="561"/>
    </location>
</feature>
<dbReference type="EMBL" id="MU865121">
    <property type="protein sequence ID" value="KAK4457332.1"/>
    <property type="molecule type" value="Genomic_DNA"/>
</dbReference>
<reference evidence="2" key="1">
    <citation type="journal article" date="2023" name="Mol. Phylogenet. Evol.">
        <title>Genome-scale phylogeny and comparative genomics of the fungal order Sordariales.</title>
        <authorList>
            <person name="Hensen N."/>
            <person name="Bonometti L."/>
            <person name="Westerberg I."/>
            <person name="Brannstrom I.O."/>
            <person name="Guillou S."/>
            <person name="Cros-Aarteil S."/>
            <person name="Calhoun S."/>
            <person name="Haridas S."/>
            <person name="Kuo A."/>
            <person name="Mondo S."/>
            <person name="Pangilinan J."/>
            <person name="Riley R."/>
            <person name="LaButti K."/>
            <person name="Andreopoulos B."/>
            <person name="Lipzen A."/>
            <person name="Chen C."/>
            <person name="Yan M."/>
            <person name="Daum C."/>
            <person name="Ng V."/>
            <person name="Clum A."/>
            <person name="Steindorff A."/>
            <person name="Ohm R.A."/>
            <person name="Martin F."/>
            <person name="Silar P."/>
            <person name="Natvig D.O."/>
            <person name="Lalanne C."/>
            <person name="Gautier V."/>
            <person name="Ament-Velasquez S.L."/>
            <person name="Kruys A."/>
            <person name="Hutchinson M.I."/>
            <person name="Powell A.J."/>
            <person name="Barry K."/>
            <person name="Miller A.N."/>
            <person name="Grigoriev I.V."/>
            <person name="Debuchy R."/>
            <person name="Gladieux P."/>
            <person name="Hiltunen Thoren M."/>
            <person name="Johannesson H."/>
        </authorList>
    </citation>
    <scope>NUCLEOTIDE SEQUENCE</scope>
    <source>
        <strain evidence="2">PSN324</strain>
    </source>
</reference>
<evidence type="ECO:0000313" key="2">
    <source>
        <dbReference type="EMBL" id="KAK4457332.1"/>
    </source>
</evidence>
<feature type="region of interest" description="Disordered" evidence="1">
    <location>
        <begin position="256"/>
        <end position="277"/>
    </location>
</feature>
<reference evidence="2" key="2">
    <citation type="submission" date="2023-06" db="EMBL/GenBank/DDBJ databases">
        <authorList>
            <consortium name="Lawrence Berkeley National Laboratory"/>
            <person name="Mondo S.J."/>
            <person name="Hensen N."/>
            <person name="Bonometti L."/>
            <person name="Westerberg I."/>
            <person name="Brannstrom I.O."/>
            <person name="Guillou S."/>
            <person name="Cros-Aarteil S."/>
            <person name="Calhoun S."/>
            <person name="Haridas S."/>
            <person name="Kuo A."/>
            <person name="Pangilinan J."/>
            <person name="Riley R."/>
            <person name="Labutti K."/>
            <person name="Andreopoulos B."/>
            <person name="Lipzen A."/>
            <person name="Chen C."/>
            <person name="Yanf M."/>
            <person name="Daum C."/>
            <person name="Ng V."/>
            <person name="Clum A."/>
            <person name="Steindorff A."/>
            <person name="Ohm R."/>
            <person name="Martin F."/>
            <person name="Silar P."/>
            <person name="Natvig D."/>
            <person name="Lalanne C."/>
            <person name="Gautier V."/>
            <person name="Ament-Velasquez S.L."/>
            <person name="Kruys A."/>
            <person name="Hutchinson M.I."/>
            <person name="Powell A.J."/>
            <person name="Barry K."/>
            <person name="Miller A.N."/>
            <person name="Grigoriev I.V."/>
            <person name="Debuchy R."/>
            <person name="Gladieux P."/>
            <person name="Thoren M.H."/>
            <person name="Johannesson H."/>
        </authorList>
    </citation>
    <scope>NUCLEOTIDE SEQUENCE</scope>
    <source>
        <strain evidence="2">PSN324</strain>
    </source>
</reference>
<feature type="region of interest" description="Disordered" evidence="1">
    <location>
        <begin position="178"/>
        <end position="204"/>
    </location>
</feature>
<feature type="compositionally biased region" description="Gly residues" evidence="1">
    <location>
        <begin position="599"/>
        <end position="617"/>
    </location>
</feature>
<comment type="caution">
    <text evidence="2">The sequence shown here is derived from an EMBL/GenBank/DDBJ whole genome shotgun (WGS) entry which is preliminary data.</text>
</comment>
<proteinExistence type="predicted"/>